<dbReference type="NCBIfam" id="TIGR01266">
    <property type="entry name" value="fum_ac_acetase"/>
    <property type="match status" value="1"/>
</dbReference>
<evidence type="ECO:0000259" key="12">
    <source>
        <dbReference type="Pfam" id="PF09298"/>
    </source>
</evidence>
<feature type="domain" description="Fumarylacetoacetase-like C-terminal" evidence="11">
    <location>
        <begin position="137"/>
        <end position="433"/>
    </location>
</feature>
<dbReference type="EMBL" id="JBHTBX010000016">
    <property type="protein sequence ID" value="MFC7436334.1"/>
    <property type="molecule type" value="Genomic_DNA"/>
</dbReference>
<dbReference type="InterPro" id="IPR011234">
    <property type="entry name" value="Fumarylacetoacetase-like_C"/>
</dbReference>
<reference evidence="14" key="1">
    <citation type="journal article" date="2019" name="Int. J. Syst. Evol. Microbiol.">
        <title>The Global Catalogue of Microorganisms (GCM) 10K type strain sequencing project: providing services to taxonomists for standard genome sequencing and annotation.</title>
        <authorList>
            <consortium name="The Broad Institute Genomics Platform"/>
            <consortium name="The Broad Institute Genome Sequencing Center for Infectious Disease"/>
            <person name="Wu L."/>
            <person name="Ma J."/>
        </authorList>
    </citation>
    <scope>NUCLEOTIDE SEQUENCE [LARGE SCALE GENOMIC DNA]</scope>
    <source>
        <strain evidence="14">CCUG 54518</strain>
    </source>
</reference>
<dbReference type="Pfam" id="PF09298">
    <property type="entry name" value="FAA_hydrolase_N"/>
    <property type="match status" value="1"/>
</dbReference>
<evidence type="ECO:0000313" key="13">
    <source>
        <dbReference type="EMBL" id="MFC7436334.1"/>
    </source>
</evidence>
<dbReference type="InterPro" id="IPR005959">
    <property type="entry name" value="Fumarylacetoacetase"/>
</dbReference>
<dbReference type="Proteomes" id="UP001596495">
    <property type="component" value="Unassembled WGS sequence"/>
</dbReference>
<gene>
    <name evidence="13" type="primary">fahA</name>
    <name evidence="13" type="ORF">ACFQNJ_17635</name>
</gene>
<keyword evidence="10" id="KW-0585">Phenylalanine catabolism</keyword>
<dbReference type="GO" id="GO:0004334">
    <property type="term" value="F:fumarylacetoacetase activity"/>
    <property type="evidence" value="ECO:0007669"/>
    <property type="project" value="UniProtKB-EC"/>
</dbReference>
<dbReference type="SUPFAM" id="SSF63433">
    <property type="entry name" value="Fumarylacetoacetate hydrolase, FAH, N-terminal domain"/>
    <property type="match status" value="1"/>
</dbReference>
<keyword evidence="8" id="KW-0460">Magnesium</keyword>
<dbReference type="PANTHER" id="PTHR43069:SF2">
    <property type="entry name" value="FUMARYLACETOACETASE"/>
    <property type="match status" value="1"/>
</dbReference>
<evidence type="ECO:0000256" key="9">
    <source>
        <dbReference type="ARBA" id="ARBA00022878"/>
    </source>
</evidence>
<dbReference type="InterPro" id="IPR015377">
    <property type="entry name" value="Fumarylacetoacetase_N"/>
</dbReference>
<evidence type="ECO:0000256" key="10">
    <source>
        <dbReference type="ARBA" id="ARBA00023232"/>
    </source>
</evidence>
<organism evidence="13 14">
    <name type="scientific">Hydrogenophaga bisanensis</name>
    <dbReference type="NCBI Taxonomy" id="439611"/>
    <lineage>
        <taxon>Bacteria</taxon>
        <taxon>Pseudomonadati</taxon>
        <taxon>Pseudomonadota</taxon>
        <taxon>Betaproteobacteria</taxon>
        <taxon>Burkholderiales</taxon>
        <taxon>Comamonadaceae</taxon>
        <taxon>Hydrogenophaga</taxon>
    </lineage>
</organism>
<comment type="cofactor">
    <cofactor evidence="1">
        <name>Ca(2+)</name>
        <dbReference type="ChEBI" id="CHEBI:29108"/>
    </cofactor>
</comment>
<proteinExistence type="predicted"/>
<evidence type="ECO:0000256" key="3">
    <source>
        <dbReference type="ARBA" id="ARBA00004782"/>
    </source>
</evidence>
<dbReference type="EC" id="3.7.1.2" evidence="4"/>
<sequence>MTMLNETHDPALRSWVASANLAGNDFPIQNLPFASFRRQGSTEAFRGGVAIGDQILDLAAVHQAGVFTGNIGQAVRAGAQPQLNDLMALGTPVWSALRLALSRALREGAAEQAALQACLVPQAQAEYGVPARIGDYTDFYTSVHHATNIGKLFRPDNPLLPNYKWIPIGYHGRASSIGVSGQQFRRPVGQTLPPGATQPSFGPCKRLDIELELGIFVGTGNELGDPVAMAQAEDHVFGLCLLNDWSARDIQAWEYQPLGPFLSKNFATTISPWIVTVEALAPYRVAFERPADDPQPLPYLDSEANRQRGAFDIQLQVGLETPKMREAGQGDATICRTSYRHAYWTVAQMVTHHTVNGCNLQPGDLFGSGTLSGPTLDQAGALIELTAGGKNPLPLPNGETRTFLEDGDAVVLRGWCEKPGAARIGFGECRGTVLPARG</sequence>
<comment type="cofactor">
    <cofactor evidence="2">
        <name>Mg(2+)</name>
        <dbReference type="ChEBI" id="CHEBI:18420"/>
    </cofactor>
</comment>
<accession>A0ABW2RE97</accession>
<feature type="domain" description="Fumarylacetoacetase N-terminal" evidence="12">
    <location>
        <begin position="29"/>
        <end position="130"/>
    </location>
</feature>
<evidence type="ECO:0000313" key="14">
    <source>
        <dbReference type="Proteomes" id="UP001596495"/>
    </source>
</evidence>
<comment type="pathway">
    <text evidence="3">Amino-acid degradation; L-phenylalanine degradation; acetoacetate and fumarate from L-phenylalanine: step 6/6.</text>
</comment>
<dbReference type="InterPro" id="IPR036462">
    <property type="entry name" value="Fumarylacetoacetase_N_sf"/>
</dbReference>
<evidence type="ECO:0000259" key="11">
    <source>
        <dbReference type="Pfam" id="PF01557"/>
    </source>
</evidence>
<evidence type="ECO:0000256" key="1">
    <source>
        <dbReference type="ARBA" id="ARBA00001913"/>
    </source>
</evidence>
<dbReference type="Gene3D" id="3.90.850.10">
    <property type="entry name" value="Fumarylacetoacetase-like, C-terminal domain"/>
    <property type="match status" value="1"/>
</dbReference>
<dbReference type="PANTHER" id="PTHR43069">
    <property type="entry name" value="FUMARYLACETOACETASE"/>
    <property type="match status" value="1"/>
</dbReference>
<comment type="caution">
    <text evidence="13">The sequence shown here is derived from an EMBL/GenBank/DDBJ whole genome shotgun (WGS) entry which is preliminary data.</text>
</comment>
<keyword evidence="7" id="KW-0106">Calcium</keyword>
<evidence type="ECO:0000256" key="6">
    <source>
        <dbReference type="ARBA" id="ARBA00022801"/>
    </source>
</evidence>
<evidence type="ECO:0000256" key="4">
    <source>
        <dbReference type="ARBA" id="ARBA00012094"/>
    </source>
</evidence>
<keyword evidence="5" id="KW-0479">Metal-binding</keyword>
<dbReference type="InterPro" id="IPR036663">
    <property type="entry name" value="Fumarylacetoacetase_C_sf"/>
</dbReference>
<protein>
    <recommendedName>
        <fullName evidence="4">fumarylacetoacetase</fullName>
        <ecNumber evidence="4">3.7.1.2</ecNumber>
    </recommendedName>
</protein>
<evidence type="ECO:0000256" key="8">
    <source>
        <dbReference type="ARBA" id="ARBA00022842"/>
    </source>
</evidence>
<evidence type="ECO:0000256" key="5">
    <source>
        <dbReference type="ARBA" id="ARBA00022723"/>
    </source>
</evidence>
<evidence type="ECO:0000256" key="7">
    <source>
        <dbReference type="ARBA" id="ARBA00022837"/>
    </source>
</evidence>
<keyword evidence="6 13" id="KW-0378">Hydrolase</keyword>
<name>A0ABW2RE97_9BURK</name>
<dbReference type="Gene3D" id="2.30.30.230">
    <property type="entry name" value="Fumarylacetoacetase, N-terminal domain"/>
    <property type="match status" value="1"/>
</dbReference>
<dbReference type="SUPFAM" id="SSF56529">
    <property type="entry name" value="FAH"/>
    <property type="match status" value="1"/>
</dbReference>
<keyword evidence="14" id="KW-1185">Reference proteome</keyword>
<keyword evidence="9" id="KW-0828">Tyrosine catabolism</keyword>
<dbReference type="RefSeq" id="WP_382259909.1">
    <property type="nucleotide sequence ID" value="NZ_JBHTBX010000016.1"/>
</dbReference>
<evidence type="ECO:0000256" key="2">
    <source>
        <dbReference type="ARBA" id="ARBA00001946"/>
    </source>
</evidence>
<dbReference type="Pfam" id="PF01557">
    <property type="entry name" value="FAA_hydrolase"/>
    <property type="match status" value="1"/>
</dbReference>